<organism evidence="2 3">
    <name type="scientific">Penicillium chermesinum</name>
    <dbReference type="NCBI Taxonomy" id="63820"/>
    <lineage>
        <taxon>Eukaryota</taxon>
        <taxon>Fungi</taxon>
        <taxon>Dikarya</taxon>
        <taxon>Ascomycota</taxon>
        <taxon>Pezizomycotina</taxon>
        <taxon>Eurotiomycetes</taxon>
        <taxon>Eurotiomycetidae</taxon>
        <taxon>Eurotiales</taxon>
        <taxon>Aspergillaceae</taxon>
        <taxon>Penicillium</taxon>
    </lineage>
</organism>
<dbReference type="RefSeq" id="XP_058335954.1">
    <property type="nucleotide sequence ID" value="XM_058469923.1"/>
</dbReference>
<dbReference type="EMBL" id="JAPQKS010000001">
    <property type="protein sequence ID" value="KAJ5249175.1"/>
    <property type="molecule type" value="Genomic_DNA"/>
</dbReference>
<feature type="region of interest" description="Disordered" evidence="1">
    <location>
        <begin position="280"/>
        <end position="299"/>
    </location>
</feature>
<feature type="compositionally biased region" description="Polar residues" evidence="1">
    <location>
        <begin position="260"/>
        <end position="271"/>
    </location>
</feature>
<accession>A0A9W9PMJ6</accession>
<feature type="compositionally biased region" description="Polar residues" evidence="1">
    <location>
        <begin position="206"/>
        <end position="221"/>
    </location>
</feature>
<feature type="region of interest" description="Disordered" evidence="1">
    <location>
        <begin position="198"/>
        <end position="271"/>
    </location>
</feature>
<evidence type="ECO:0000313" key="2">
    <source>
        <dbReference type="EMBL" id="KAJ5249175.1"/>
    </source>
</evidence>
<feature type="compositionally biased region" description="Basic and acidic residues" evidence="1">
    <location>
        <begin position="406"/>
        <end position="424"/>
    </location>
</feature>
<evidence type="ECO:0000256" key="1">
    <source>
        <dbReference type="SAM" id="MobiDB-lite"/>
    </source>
</evidence>
<feature type="region of interest" description="Disordered" evidence="1">
    <location>
        <begin position="27"/>
        <end position="55"/>
    </location>
</feature>
<dbReference type="AlphaFoldDB" id="A0A9W9PMJ6"/>
<dbReference type="PROSITE" id="PS51257">
    <property type="entry name" value="PROKAR_LIPOPROTEIN"/>
    <property type="match status" value="1"/>
</dbReference>
<dbReference type="GeneID" id="83197226"/>
<protein>
    <submittedName>
        <fullName evidence="2">Uncharacterized protein</fullName>
    </submittedName>
</protein>
<dbReference type="Proteomes" id="UP001150941">
    <property type="component" value="Unassembled WGS sequence"/>
</dbReference>
<proteinExistence type="predicted"/>
<evidence type="ECO:0000313" key="3">
    <source>
        <dbReference type="Proteomes" id="UP001150941"/>
    </source>
</evidence>
<comment type="caution">
    <text evidence="2">The sequence shown here is derived from an EMBL/GenBank/DDBJ whole genome shotgun (WGS) entry which is preliminary data.</text>
</comment>
<reference evidence="2" key="2">
    <citation type="journal article" date="2023" name="IMA Fungus">
        <title>Comparative genomic study of the Penicillium genus elucidates a diverse pangenome and 15 lateral gene transfer events.</title>
        <authorList>
            <person name="Petersen C."/>
            <person name="Sorensen T."/>
            <person name="Nielsen M.R."/>
            <person name="Sondergaard T.E."/>
            <person name="Sorensen J.L."/>
            <person name="Fitzpatrick D.A."/>
            <person name="Frisvad J.C."/>
            <person name="Nielsen K.L."/>
        </authorList>
    </citation>
    <scope>NUCLEOTIDE SEQUENCE</scope>
    <source>
        <strain evidence="2">IBT 19713</strain>
    </source>
</reference>
<gene>
    <name evidence="2" type="ORF">N7468_000626</name>
</gene>
<keyword evidence="3" id="KW-1185">Reference proteome</keyword>
<sequence length="704" mass="77294">MVRGSPILPSSVGGSCDEYHGAFPSSLYGPPKELPGGDSIKAQHDGDGNNFAPSHDVASHLDRIIQKAIRSTRSERQSALGICKYIRQNVKPELAGNEPNYYSEKTIVSHLISSSVFEIVYDYDRNDKIRRASSPKWKIRSGLEGRTATPSSAVQELPAYQLPAYPGWESLDYSRKRISIKELPESYSIYEKESLGHGSPVVFSVPPQSKGGTELPTTDSNDPPKERVVTISDTKSNLEVHASDRSPEREFLPPRASPVCSPSHSPQLESNQTLQCSAVPRIGSNEPGLPSRSNRPSLSIDTSLKSQFCDFSGQVSIDGLSQASTTVPETDEETLGEQRDLKDLGPLSGDSPGKYSKNESPDRFTPSSYEAAGASPNTGPAATGGGASFNGFSLGLPSRTGNGNGPEDRGTGENRPGGHGDGNRDPGNGGPLGRRRRSQRTRQLQCPFRYPPQTHNRHPDENPPCKPAVYPWFAYLLRHIERAHGLYLCINCFMAFTAADLCKSHKTQCPVRHMDSSEKCTRIYAAIYPNAPYPSDSRSYAALSSRSVAHSPHDQLALGSNTAFSPTMTSQPSLEDRVARLEMRLAIWESHYPTANLPFDEDIRTANFSMSQPVNPSPEEPPEPNMQELEDSMLDRDMDFDLSNMENHENPLYMAAVMEGPRPVSDNLAMNVDPNHIPSNKVGEQEQGHAGEDHFWQMYGQQWG</sequence>
<feature type="compositionally biased region" description="Basic and acidic residues" evidence="1">
    <location>
        <begin position="236"/>
        <end position="252"/>
    </location>
</feature>
<feature type="compositionally biased region" description="Low complexity" evidence="1">
    <location>
        <begin position="371"/>
        <end position="381"/>
    </location>
</feature>
<name>A0A9W9PMJ6_9EURO</name>
<feature type="region of interest" description="Disordered" evidence="1">
    <location>
        <begin position="320"/>
        <end position="463"/>
    </location>
</feature>
<reference evidence="2" key="1">
    <citation type="submission" date="2022-11" db="EMBL/GenBank/DDBJ databases">
        <authorList>
            <person name="Petersen C."/>
        </authorList>
    </citation>
    <scope>NUCLEOTIDE SEQUENCE</scope>
    <source>
        <strain evidence="2">IBT 19713</strain>
    </source>
</reference>